<keyword evidence="2" id="KW-0808">Transferase</keyword>
<dbReference type="GO" id="GO:0004674">
    <property type="term" value="F:protein serine/threonine kinase activity"/>
    <property type="evidence" value="ECO:0007669"/>
    <property type="project" value="UniProtKB-KW"/>
</dbReference>
<dbReference type="OrthoDB" id="4062651at2759"/>
<dbReference type="EMBL" id="ASPP01002479">
    <property type="protein sequence ID" value="ETO34543.1"/>
    <property type="molecule type" value="Genomic_DNA"/>
</dbReference>
<dbReference type="Pfam" id="PF00069">
    <property type="entry name" value="Pkinase"/>
    <property type="match status" value="1"/>
</dbReference>
<keyword evidence="5" id="KW-0067">ATP-binding</keyword>
<dbReference type="InterPro" id="IPR011009">
    <property type="entry name" value="Kinase-like_dom_sf"/>
</dbReference>
<dbReference type="Proteomes" id="UP000023152">
    <property type="component" value="Unassembled WGS sequence"/>
</dbReference>
<keyword evidence="9" id="KW-1185">Reference proteome</keyword>
<dbReference type="InterPro" id="IPR000719">
    <property type="entry name" value="Prot_kinase_dom"/>
</dbReference>
<gene>
    <name evidence="8" type="ORF">RFI_02552</name>
</gene>
<evidence type="ECO:0000313" key="8">
    <source>
        <dbReference type="EMBL" id="ETO34543.1"/>
    </source>
</evidence>
<keyword evidence="6" id="KW-0472">Membrane</keyword>
<dbReference type="CDD" id="cd00180">
    <property type="entry name" value="PKc"/>
    <property type="match status" value="1"/>
</dbReference>
<dbReference type="GO" id="GO:0005634">
    <property type="term" value="C:nucleus"/>
    <property type="evidence" value="ECO:0007669"/>
    <property type="project" value="TreeGrafter"/>
</dbReference>
<feature type="domain" description="Protein kinase" evidence="7">
    <location>
        <begin position="36"/>
        <end position="324"/>
    </location>
</feature>
<dbReference type="SMART" id="SM00220">
    <property type="entry name" value="S_TKc"/>
    <property type="match status" value="1"/>
</dbReference>
<evidence type="ECO:0000256" key="6">
    <source>
        <dbReference type="SAM" id="Phobius"/>
    </source>
</evidence>
<dbReference type="PROSITE" id="PS50011">
    <property type="entry name" value="PROTEIN_KINASE_DOM"/>
    <property type="match status" value="1"/>
</dbReference>
<dbReference type="PANTHER" id="PTHR24345:SF0">
    <property type="entry name" value="CELL CYCLE SERINE_THREONINE-PROTEIN KINASE CDC5_MSD2"/>
    <property type="match status" value="1"/>
</dbReference>
<evidence type="ECO:0000256" key="4">
    <source>
        <dbReference type="ARBA" id="ARBA00022777"/>
    </source>
</evidence>
<evidence type="ECO:0000259" key="7">
    <source>
        <dbReference type="PROSITE" id="PS50011"/>
    </source>
</evidence>
<evidence type="ECO:0000256" key="1">
    <source>
        <dbReference type="ARBA" id="ARBA00022527"/>
    </source>
</evidence>
<evidence type="ECO:0000256" key="5">
    <source>
        <dbReference type="ARBA" id="ARBA00022840"/>
    </source>
</evidence>
<proteinExistence type="predicted"/>
<protein>
    <recommendedName>
        <fullName evidence="7">Protein kinase domain-containing protein</fullName>
    </recommendedName>
</protein>
<dbReference type="PROSITE" id="PS00108">
    <property type="entry name" value="PROTEIN_KINASE_ST"/>
    <property type="match status" value="1"/>
</dbReference>
<organism evidence="8 9">
    <name type="scientific">Reticulomyxa filosa</name>
    <dbReference type="NCBI Taxonomy" id="46433"/>
    <lineage>
        <taxon>Eukaryota</taxon>
        <taxon>Sar</taxon>
        <taxon>Rhizaria</taxon>
        <taxon>Retaria</taxon>
        <taxon>Foraminifera</taxon>
        <taxon>Monothalamids</taxon>
        <taxon>Reticulomyxidae</taxon>
        <taxon>Reticulomyxa</taxon>
    </lineage>
</organism>
<keyword evidence="4" id="KW-0418">Kinase</keyword>
<keyword evidence="3" id="KW-0547">Nucleotide-binding</keyword>
<keyword evidence="6" id="KW-0812">Transmembrane</keyword>
<accession>X6P8V4</accession>
<name>X6P8V4_RETFI</name>
<keyword evidence="6" id="KW-1133">Transmembrane helix</keyword>
<feature type="transmembrane region" description="Helical" evidence="6">
    <location>
        <begin position="105"/>
        <end position="136"/>
    </location>
</feature>
<reference evidence="8 9" key="1">
    <citation type="journal article" date="2013" name="Curr. Biol.">
        <title>The Genome of the Foraminiferan Reticulomyxa filosa.</title>
        <authorList>
            <person name="Glockner G."/>
            <person name="Hulsmann N."/>
            <person name="Schleicher M."/>
            <person name="Noegel A.A."/>
            <person name="Eichinger L."/>
            <person name="Gallinger C."/>
            <person name="Pawlowski J."/>
            <person name="Sierra R."/>
            <person name="Euteneuer U."/>
            <person name="Pillet L."/>
            <person name="Moustafa A."/>
            <person name="Platzer M."/>
            <person name="Groth M."/>
            <person name="Szafranski K."/>
            <person name="Schliwa M."/>
        </authorList>
    </citation>
    <scope>NUCLEOTIDE SEQUENCE [LARGE SCALE GENOMIC DNA]</scope>
</reference>
<dbReference type="AlphaFoldDB" id="X6P8V4"/>
<dbReference type="PANTHER" id="PTHR24345">
    <property type="entry name" value="SERINE/THREONINE-PROTEIN KINASE PLK"/>
    <property type="match status" value="1"/>
</dbReference>
<keyword evidence="1" id="KW-0723">Serine/threonine-protein kinase</keyword>
<dbReference type="InterPro" id="IPR008271">
    <property type="entry name" value="Ser/Thr_kinase_AS"/>
</dbReference>
<comment type="caution">
    <text evidence="8">The sequence shown here is derived from an EMBL/GenBank/DDBJ whole genome shotgun (WGS) entry which is preliminary data.</text>
</comment>
<dbReference type="Gene3D" id="1.10.510.10">
    <property type="entry name" value="Transferase(Phosphotransferase) domain 1"/>
    <property type="match status" value="1"/>
</dbReference>
<evidence type="ECO:0000313" key="9">
    <source>
        <dbReference type="Proteomes" id="UP000023152"/>
    </source>
</evidence>
<sequence>MCSNFLGVVLFDCDEQNAGYVEPERFLTPEESHQRFKMLKPYRDTDLVGVYTVIVRDQSPNDPGMCHTKTMVVKMYHLSHCHAIPEFFKELKFYKNFFHDNIPKLLFLFFSFLLFNLKKALSIIIFMFFFFFAFLLNQLDQIKLYDYYVDVNHLYLLLDHCEGGTVWTNAKKKGLREEVVKDIANDVLNVLACMHEKWYVHGDIKPENIVLSAKKGVSMAYVIDFGQSIQLEPNKRFYKSSGTWQYFSPERTLGRNYPLSGEEWRKADLWALGIVLFELLVGKRWFGSVLLELTVSSINVEKYGQKKGEKKGDVRANFFKKGVT</sequence>
<evidence type="ECO:0000256" key="2">
    <source>
        <dbReference type="ARBA" id="ARBA00022679"/>
    </source>
</evidence>
<dbReference type="SUPFAM" id="SSF56112">
    <property type="entry name" value="Protein kinase-like (PK-like)"/>
    <property type="match status" value="1"/>
</dbReference>
<dbReference type="GO" id="GO:0005524">
    <property type="term" value="F:ATP binding"/>
    <property type="evidence" value="ECO:0007669"/>
    <property type="project" value="UniProtKB-KW"/>
</dbReference>
<evidence type="ECO:0000256" key="3">
    <source>
        <dbReference type="ARBA" id="ARBA00022741"/>
    </source>
</evidence>